<keyword evidence="2" id="KW-0201">Cytochrome c-type biogenesis</keyword>
<dbReference type="EMBL" id="JAGKQQ010000001">
    <property type="protein sequence ID" value="MBP3954123.1"/>
    <property type="molecule type" value="Genomic_DNA"/>
</dbReference>
<keyword evidence="4" id="KW-0676">Redox-active center</keyword>
<dbReference type="PROSITE" id="PS51352">
    <property type="entry name" value="THIOREDOXIN_2"/>
    <property type="match status" value="1"/>
</dbReference>
<dbReference type="Gene3D" id="3.40.30.10">
    <property type="entry name" value="Glutaredoxin"/>
    <property type="match status" value="1"/>
</dbReference>
<keyword evidence="3" id="KW-1015">Disulfide bond</keyword>
<sequence length="428" mass="47612">MQESTGKPTLSSATGGLAMRCALFAAVFCGTGFVLNSAFADPPKNPASSSPRDQPDWVAEIEAAIKAQEDRQQKLFAEYAERWGKAKTEAEQDALEKWRHEAVDGMRKADRAAAHSLMPLLRKHADDPKTYMGLAFTTEHGSSDDREESGALMGKYHLSNPIVLKWAQFGRGDGCDDFLEPIIRNLLADKEMAAKDRTLLQFSLAQYLKHKAEVARMSNQSITWRYGSDYIAKIRQRDVAKLEAEALEIFDQLIAKKVPDELRPGLSILEEAKTEAYEMRHLAVGKKAPEIVGEDLDGKPMKLSDYRGKVVVLDFGVRRCSPCITFGRHLRKLIDQYAGRPFAGVGVNIDKDRKDAKAFVEENKFTWPTIWNGPTGCAGGIAKDWNVQGFPTVYVIDHAGVIRSKARGPEFDPLIEELVKKAEKNAAK</sequence>
<accession>A0ABS5BK87</accession>
<dbReference type="PANTHER" id="PTHR42852">
    <property type="entry name" value="THIOL:DISULFIDE INTERCHANGE PROTEIN DSBE"/>
    <property type="match status" value="1"/>
</dbReference>
<dbReference type="Pfam" id="PF00578">
    <property type="entry name" value="AhpC-TSA"/>
    <property type="match status" value="1"/>
</dbReference>
<protein>
    <submittedName>
        <fullName evidence="6">TlpA family protein disulfide reductase</fullName>
    </submittedName>
</protein>
<dbReference type="PANTHER" id="PTHR42852:SF6">
    <property type="entry name" value="THIOL:DISULFIDE INTERCHANGE PROTEIN DSBE"/>
    <property type="match status" value="1"/>
</dbReference>
<dbReference type="CDD" id="cd02966">
    <property type="entry name" value="TlpA_like_family"/>
    <property type="match status" value="1"/>
</dbReference>
<comment type="subcellular location">
    <subcellularLocation>
        <location evidence="1">Cell envelope</location>
    </subcellularLocation>
</comment>
<dbReference type="RefSeq" id="WP_210652267.1">
    <property type="nucleotide sequence ID" value="NZ_JAGKQQ010000001.1"/>
</dbReference>
<proteinExistence type="predicted"/>
<evidence type="ECO:0000313" key="7">
    <source>
        <dbReference type="Proteomes" id="UP000676565"/>
    </source>
</evidence>
<dbReference type="InterPro" id="IPR013766">
    <property type="entry name" value="Thioredoxin_domain"/>
</dbReference>
<dbReference type="InterPro" id="IPR036249">
    <property type="entry name" value="Thioredoxin-like_sf"/>
</dbReference>
<evidence type="ECO:0000256" key="2">
    <source>
        <dbReference type="ARBA" id="ARBA00022748"/>
    </source>
</evidence>
<dbReference type="SUPFAM" id="SSF52833">
    <property type="entry name" value="Thioredoxin-like"/>
    <property type="match status" value="1"/>
</dbReference>
<name>A0ABS5BK87_9BACT</name>
<gene>
    <name evidence="6" type="ORF">J8F10_02275</name>
</gene>
<evidence type="ECO:0000256" key="3">
    <source>
        <dbReference type="ARBA" id="ARBA00023157"/>
    </source>
</evidence>
<keyword evidence="7" id="KW-1185">Reference proteome</keyword>
<dbReference type="InterPro" id="IPR000866">
    <property type="entry name" value="AhpC/TSA"/>
</dbReference>
<evidence type="ECO:0000259" key="5">
    <source>
        <dbReference type="PROSITE" id="PS51352"/>
    </source>
</evidence>
<reference evidence="6 7" key="1">
    <citation type="submission" date="2021-04" db="EMBL/GenBank/DDBJ databases">
        <authorList>
            <person name="Ivanova A."/>
        </authorList>
    </citation>
    <scope>NUCLEOTIDE SEQUENCE [LARGE SCALE GENOMIC DNA]</scope>
    <source>
        <strain evidence="6 7">G18</strain>
    </source>
</reference>
<dbReference type="InterPro" id="IPR050553">
    <property type="entry name" value="Thioredoxin_ResA/DsbE_sf"/>
</dbReference>
<evidence type="ECO:0000313" key="6">
    <source>
        <dbReference type="EMBL" id="MBP3954123.1"/>
    </source>
</evidence>
<evidence type="ECO:0000256" key="4">
    <source>
        <dbReference type="ARBA" id="ARBA00023284"/>
    </source>
</evidence>
<comment type="caution">
    <text evidence="6">The sequence shown here is derived from an EMBL/GenBank/DDBJ whole genome shotgun (WGS) entry which is preliminary data.</text>
</comment>
<organism evidence="6 7">
    <name type="scientific">Gemmata palustris</name>
    <dbReference type="NCBI Taxonomy" id="2822762"/>
    <lineage>
        <taxon>Bacteria</taxon>
        <taxon>Pseudomonadati</taxon>
        <taxon>Planctomycetota</taxon>
        <taxon>Planctomycetia</taxon>
        <taxon>Gemmatales</taxon>
        <taxon>Gemmataceae</taxon>
        <taxon>Gemmata</taxon>
    </lineage>
</organism>
<feature type="domain" description="Thioredoxin" evidence="5">
    <location>
        <begin position="282"/>
        <end position="424"/>
    </location>
</feature>
<dbReference type="Proteomes" id="UP000676565">
    <property type="component" value="Unassembled WGS sequence"/>
</dbReference>
<evidence type="ECO:0000256" key="1">
    <source>
        <dbReference type="ARBA" id="ARBA00004196"/>
    </source>
</evidence>